<accession>A0A6M0H550</accession>
<evidence type="ECO:0000256" key="4">
    <source>
        <dbReference type="RuleBase" id="RU362073"/>
    </source>
</evidence>
<comment type="function">
    <text evidence="4">Flagellin is the subunit protein which polymerizes to form the filaments of bacterial flagella.</text>
</comment>
<feature type="domain" description="Flagellin N-terminal" evidence="5">
    <location>
        <begin position="3"/>
        <end position="139"/>
    </location>
</feature>
<evidence type="ECO:0000313" key="8">
    <source>
        <dbReference type="Proteomes" id="UP000481872"/>
    </source>
</evidence>
<proteinExistence type="inferred from homology"/>
<comment type="similarity">
    <text evidence="1 4">Belongs to the bacterial flagellin family.</text>
</comment>
<comment type="subcellular location">
    <subcellularLocation>
        <location evidence="4">Secreted</location>
    </subcellularLocation>
    <subcellularLocation>
        <location evidence="4">Bacterial flagellum</location>
    </subcellularLocation>
</comment>
<dbReference type="PANTHER" id="PTHR42792:SF2">
    <property type="entry name" value="FLAGELLIN"/>
    <property type="match status" value="1"/>
</dbReference>
<protein>
    <recommendedName>
        <fullName evidence="2 4">Flagellin</fullName>
    </recommendedName>
</protein>
<evidence type="ECO:0000259" key="6">
    <source>
        <dbReference type="Pfam" id="PF00700"/>
    </source>
</evidence>
<dbReference type="EMBL" id="JAAGPU010000027">
    <property type="protein sequence ID" value="NEU05856.1"/>
    <property type="molecule type" value="Genomic_DNA"/>
</dbReference>
<evidence type="ECO:0000256" key="3">
    <source>
        <dbReference type="ARBA" id="ARBA00023143"/>
    </source>
</evidence>
<dbReference type="InterPro" id="IPR046358">
    <property type="entry name" value="Flagellin_C"/>
</dbReference>
<organism evidence="7 8">
    <name type="scientific">Clostridium senegalense</name>
    <dbReference type="NCBI Taxonomy" id="1465809"/>
    <lineage>
        <taxon>Bacteria</taxon>
        <taxon>Bacillati</taxon>
        <taxon>Bacillota</taxon>
        <taxon>Clostridia</taxon>
        <taxon>Eubacteriales</taxon>
        <taxon>Clostridiaceae</taxon>
        <taxon>Clostridium</taxon>
    </lineage>
</organism>
<dbReference type="AlphaFoldDB" id="A0A6M0H550"/>
<dbReference type="PANTHER" id="PTHR42792">
    <property type="entry name" value="FLAGELLIN"/>
    <property type="match status" value="1"/>
</dbReference>
<dbReference type="GO" id="GO:0009288">
    <property type="term" value="C:bacterial-type flagellum"/>
    <property type="evidence" value="ECO:0007669"/>
    <property type="project" value="UniProtKB-SubCell"/>
</dbReference>
<keyword evidence="8" id="KW-1185">Reference proteome</keyword>
<evidence type="ECO:0000256" key="1">
    <source>
        <dbReference type="ARBA" id="ARBA00005709"/>
    </source>
</evidence>
<sequence>MIINHNMNALNAHRSMVGNTATAGKSMEKLSSGLRINRAGDDAAGLAISEKMRGQIRGLDQAQRNSQDGISLIQTAEGALNETHSILQRMRELSVQSANDTNNESDRGQIQKEMDQLTKEIDRIADTTEFNTKKLLNGSAGIQGKVTTADGKVEIVGGNGETKTGTIDLAKTSFTAATKSVSEEITITSANGAITQALEMNIDGTNFKFDANTKVEDINKALKNAGINVELGVNAGGDKATLTSTIKGTSSNFEASVTVAGGAATDLTVASGQNANVTAADGTLKGASFTSQGDIITITSGDYKGLELKVESNVTAADSGNSINITGNGTLTLQIGANEGQTMGMSISDMRADALGVSGIDVSTSKAAQSATTTIQRAIDTVSSERSKLGAVQNRLEHTVNNLGTSSENLTAAESRIRDVDMAKEMMTFSKNNILQQAAQAMLAQANQQPQGVLQLLR</sequence>
<evidence type="ECO:0000313" key="7">
    <source>
        <dbReference type="EMBL" id="NEU05856.1"/>
    </source>
</evidence>
<comment type="caution">
    <text evidence="7">The sequence shown here is derived from an EMBL/GenBank/DDBJ whole genome shotgun (WGS) entry which is preliminary data.</text>
</comment>
<dbReference type="Proteomes" id="UP000481872">
    <property type="component" value="Unassembled WGS sequence"/>
</dbReference>
<evidence type="ECO:0000256" key="2">
    <source>
        <dbReference type="ARBA" id="ARBA00020110"/>
    </source>
</evidence>
<gene>
    <name evidence="7" type="ORF">G3M99_13550</name>
</gene>
<dbReference type="PRINTS" id="PR00207">
    <property type="entry name" value="FLAGELLIN"/>
</dbReference>
<reference evidence="7 8" key="1">
    <citation type="submission" date="2020-02" db="EMBL/GenBank/DDBJ databases">
        <title>Genome assembly of a novel Clostridium senegalense strain.</title>
        <authorList>
            <person name="Gupta T.B."/>
            <person name="Jauregui R."/>
            <person name="Maclean P."/>
            <person name="Nawarathana A."/>
            <person name="Brightwell G."/>
        </authorList>
    </citation>
    <scope>NUCLEOTIDE SEQUENCE [LARGE SCALE GENOMIC DNA]</scope>
    <source>
        <strain evidence="7 8">AGRFS4</strain>
    </source>
</reference>
<name>A0A6M0H550_9CLOT</name>
<feature type="domain" description="Flagellin C-terminal" evidence="6">
    <location>
        <begin position="374"/>
        <end position="457"/>
    </location>
</feature>
<dbReference type="GO" id="GO:0005576">
    <property type="term" value="C:extracellular region"/>
    <property type="evidence" value="ECO:0007669"/>
    <property type="project" value="UniProtKB-SubCell"/>
</dbReference>
<keyword evidence="4" id="KW-0964">Secreted</keyword>
<dbReference type="SUPFAM" id="SSF64518">
    <property type="entry name" value="Phase 1 flagellin"/>
    <property type="match status" value="1"/>
</dbReference>
<keyword evidence="3 4" id="KW-0975">Bacterial flagellum</keyword>
<dbReference type="InterPro" id="IPR042187">
    <property type="entry name" value="Flagellin_C_sub2"/>
</dbReference>
<dbReference type="InterPro" id="IPR001029">
    <property type="entry name" value="Flagellin_N"/>
</dbReference>
<dbReference type="InterPro" id="IPR001492">
    <property type="entry name" value="Flagellin"/>
</dbReference>
<dbReference type="Pfam" id="PF00669">
    <property type="entry name" value="Flagellin_N"/>
    <property type="match status" value="1"/>
</dbReference>
<keyword evidence="7" id="KW-0282">Flagellum</keyword>
<dbReference type="Pfam" id="PF00700">
    <property type="entry name" value="Flagellin_C"/>
    <property type="match status" value="1"/>
</dbReference>
<dbReference type="Gene3D" id="6.10.10.10">
    <property type="entry name" value="Flagellar export chaperone, C-terminal domain"/>
    <property type="match status" value="1"/>
</dbReference>
<dbReference type="GO" id="GO:0005198">
    <property type="term" value="F:structural molecule activity"/>
    <property type="evidence" value="ECO:0007669"/>
    <property type="project" value="UniProtKB-UniRule"/>
</dbReference>
<dbReference type="Gene3D" id="3.30.70.2120">
    <property type="match status" value="1"/>
</dbReference>
<evidence type="ECO:0000259" key="5">
    <source>
        <dbReference type="Pfam" id="PF00669"/>
    </source>
</evidence>
<keyword evidence="7" id="KW-0969">Cilium</keyword>
<keyword evidence="7" id="KW-0966">Cell projection</keyword>
<dbReference type="Gene3D" id="1.20.1330.10">
    <property type="entry name" value="f41 fragment of flagellin, N-terminal domain"/>
    <property type="match status" value="2"/>
</dbReference>